<protein>
    <recommendedName>
        <fullName evidence="1">TraG P-loop domain-containing protein</fullName>
    </recommendedName>
</protein>
<accession>A0A1F7HEX8</accession>
<comment type="caution">
    <text evidence="2">The sequence shown here is derived from an EMBL/GenBank/DDBJ whole genome shotgun (WGS) entry which is preliminary data.</text>
</comment>
<dbReference type="SUPFAM" id="SSF52540">
    <property type="entry name" value="P-loop containing nucleoside triphosphate hydrolases"/>
    <property type="match status" value="1"/>
</dbReference>
<feature type="domain" description="TraG P-loop" evidence="1">
    <location>
        <begin position="4"/>
        <end position="80"/>
    </location>
</feature>
<evidence type="ECO:0000259" key="1">
    <source>
        <dbReference type="Pfam" id="PF19044"/>
    </source>
</evidence>
<dbReference type="Proteomes" id="UP000178098">
    <property type="component" value="Unassembled WGS sequence"/>
</dbReference>
<gene>
    <name evidence="2" type="ORF">A3D08_00580</name>
</gene>
<dbReference type="InterPro" id="IPR043964">
    <property type="entry name" value="P-loop_TraG"/>
</dbReference>
<dbReference type="Gene3D" id="3.40.50.300">
    <property type="entry name" value="P-loop containing nucleotide triphosphate hydrolases"/>
    <property type="match status" value="1"/>
</dbReference>
<organism evidence="2 3">
    <name type="scientific">Candidatus Roizmanbacteria bacterium RIFCSPHIGHO2_02_FULL_43_11</name>
    <dbReference type="NCBI Taxonomy" id="1802043"/>
    <lineage>
        <taxon>Bacteria</taxon>
        <taxon>Candidatus Roizmaniibacteriota</taxon>
    </lineage>
</organism>
<dbReference type="Pfam" id="PF19044">
    <property type="entry name" value="P-loop_TraG"/>
    <property type="match status" value="1"/>
</dbReference>
<reference evidence="2 3" key="1">
    <citation type="journal article" date="2016" name="Nat. Commun.">
        <title>Thousands of microbial genomes shed light on interconnected biogeochemical processes in an aquifer system.</title>
        <authorList>
            <person name="Anantharaman K."/>
            <person name="Brown C.T."/>
            <person name="Hug L.A."/>
            <person name="Sharon I."/>
            <person name="Castelle C.J."/>
            <person name="Probst A.J."/>
            <person name="Thomas B.C."/>
            <person name="Singh A."/>
            <person name="Wilkins M.J."/>
            <person name="Karaoz U."/>
            <person name="Brodie E.L."/>
            <person name="Williams K.H."/>
            <person name="Hubbard S.S."/>
            <person name="Banfield J.F."/>
        </authorList>
    </citation>
    <scope>NUCLEOTIDE SEQUENCE [LARGE SCALE GENOMIC DNA]</scope>
</reference>
<evidence type="ECO:0000313" key="3">
    <source>
        <dbReference type="Proteomes" id="UP000178098"/>
    </source>
</evidence>
<sequence>MVKHKDSARYLQSFAKRARKYQLGLTTITQDVEDFLSVEEGRAILTNSSLQILLKQSTAAIDKIEEVFNLTGGEKHFLLSSGIGEGLFFAGQSHVAIKVIASDKESALLSQV</sequence>
<dbReference type="InterPro" id="IPR027417">
    <property type="entry name" value="P-loop_NTPase"/>
</dbReference>
<dbReference type="EMBL" id="MFZT01000050">
    <property type="protein sequence ID" value="OGK29332.1"/>
    <property type="molecule type" value="Genomic_DNA"/>
</dbReference>
<dbReference type="AlphaFoldDB" id="A0A1F7HEX8"/>
<name>A0A1F7HEX8_9BACT</name>
<evidence type="ECO:0000313" key="2">
    <source>
        <dbReference type="EMBL" id="OGK29332.1"/>
    </source>
</evidence>
<proteinExistence type="predicted"/>